<evidence type="ECO:0000313" key="5">
    <source>
        <dbReference type="EMBL" id="SDN93018.1"/>
    </source>
</evidence>
<protein>
    <submittedName>
        <fullName evidence="5">DNA polymerase III, delta subunit</fullName>
    </submittedName>
</protein>
<evidence type="ECO:0000256" key="3">
    <source>
        <dbReference type="ARBA" id="ARBA00022705"/>
    </source>
</evidence>
<dbReference type="PANTHER" id="PTHR34388:SF1">
    <property type="entry name" value="DNA POLYMERASE III SUBUNIT DELTA"/>
    <property type="match status" value="1"/>
</dbReference>
<dbReference type="GO" id="GO:0009360">
    <property type="term" value="C:DNA polymerase III complex"/>
    <property type="evidence" value="ECO:0007669"/>
    <property type="project" value="TreeGrafter"/>
</dbReference>
<proteinExistence type="predicted"/>
<dbReference type="AlphaFoldDB" id="A0A1H0FE74"/>
<dbReference type="GO" id="GO:0003887">
    <property type="term" value="F:DNA-directed DNA polymerase activity"/>
    <property type="evidence" value="ECO:0007669"/>
    <property type="project" value="UniProtKB-KW"/>
</dbReference>
<dbReference type="InterPro" id="IPR005790">
    <property type="entry name" value="DNA_polIII_delta"/>
</dbReference>
<dbReference type="OrthoDB" id="5443838at2"/>
<dbReference type="Proteomes" id="UP000199602">
    <property type="component" value="Unassembled WGS sequence"/>
</dbReference>
<name>A0A1H0FE74_9BACT</name>
<keyword evidence="3" id="KW-0235">DNA replication</keyword>
<dbReference type="EMBL" id="FNIN01000012">
    <property type="protein sequence ID" value="SDN93018.1"/>
    <property type="molecule type" value="Genomic_DNA"/>
</dbReference>
<evidence type="ECO:0000256" key="4">
    <source>
        <dbReference type="ARBA" id="ARBA00022932"/>
    </source>
</evidence>
<keyword evidence="2" id="KW-0548">Nucleotidyltransferase</keyword>
<keyword evidence="6" id="KW-1185">Reference proteome</keyword>
<dbReference type="GO" id="GO:0006261">
    <property type="term" value="P:DNA-templated DNA replication"/>
    <property type="evidence" value="ECO:0007669"/>
    <property type="project" value="TreeGrafter"/>
</dbReference>
<dbReference type="Gene3D" id="1.20.272.10">
    <property type="match status" value="1"/>
</dbReference>
<evidence type="ECO:0000313" key="6">
    <source>
        <dbReference type="Proteomes" id="UP000199602"/>
    </source>
</evidence>
<dbReference type="STRING" id="206665.SAMN04488516_11212"/>
<dbReference type="NCBIfam" id="TIGR01128">
    <property type="entry name" value="holA"/>
    <property type="match status" value="1"/>
</dbReference>
<organism evidence="5 6">
    <name type="scientific">Desulfonauticus submarinus</name>
    <dbReference type="NCBI Taxonomy" id="206665"/>
    <lineage>
        <taxon>Bacteria</taxon>
        <taxon>Pseudomonadati</taxon>
        <taxon>Thermodesulfobacteriota</taxon>
        <taxon>Desulfovibrionia</taxon>
        <taxon>Desulfovibrionales</taxon>
        <taxon>Desulfonauticaceae</taxon>
        <taxon>Desulfonauticus</taxon>
    </lineage>
</organism>
<evidence type="ECO:0000256" key="1">
    <source>
        <dbReference type="ARBA" id="ARBA00022679"/>
    </source>
</evidence>
<sequence length="326" mass="38239">MPKPHKPNFLFFISPDSGILNIRLAKTIKQFQLEHWEKKVFWADEPLESEFWNSISTANLFGPGKVVVVRLANKLNKGFWDQVKPYLTTTNKSSLSIFFFEQEWSTKEPPWPAWFKKHALYQLAQKNKWIFSSKGLNRKNIAQFIQNYFVEKKITIPPILLNKLSQLLPLDSTYCLHELEKLEILASADQEVKEEHLQILNLEIDENIFDFINLLLTSPHSFKTWLYKNSYLGQEENIIFPLLSLLEREAKILWMLYFGEKVYLPNFVQQRKKNLALKLGPSKIGFLFDLCLDLELKIKTGQITPSESLDYLIFKISNLKKGELHD</sequence>
<evidence type="ECO:0000256" key="2">
    <source>
        <dbReference type="ARBA" id="ARBA00022695"/>
    </source>
</evidence>
<keyword evidence="4" id="KW-0239">DNA-directed DNA polymerase</keyword>
<accession>A0A1H0FE74</accession>
<gene>
    <name evidence="5" type="ORF">SAMN04488516_11212</name>
</gene>
<dbReference type="GO" id="GO:0003677">
    <property type="term" value="F:DNA binding"/>
    <property type="evidence" value="ECO:0007669"/>
    <property type="project" value="InterPro"/>
</dbReference>
<keyword evidence="1" id="KW-0808">Transferase</keyword>
<dbReference type="PANTHER" id="PTHR34388">
    <property type="entry name" value="DNA POLYMERASE III SUBUNIT DELTA"/>
    <property type="match status" value="1"/>
</dbReference>
<reference evidence="5 6" key="1">
    <citation type="submission" date="2016-10" db="EMBL/GenBank/DDBJ databases">
        <authorList>
            <person name="de Groot N.N."/>
        </authorList>
    </citation>
    <scope>NUCLEOTIDE SEQUENCE [LARGE SCALE GENOMIC DNA]</scope>
    <source>
        <strain evidence="5 6">DSM 15269</strain>
    </source>
</reference>
<dbReference type="RefSeq" id="WP_092066056.1">
    <property type="nucleotide sequence ID" value="NZ_FNIN01000012.1"/>
</dbReference>